<dbReference type="InterPro" id="IPR045155">
    <property type="entry name" value="Beta-lactam_cat"/>
</dbReference>
<organism evidence="4 5">
    <name type="scientific">Devosia nanyangense</name>
    <dbReference type="NCBI Taxonomy" id="1228055"/>
    <lineage>
        <taxon>Bacteria</taxon>
        <taxon>Pseudomonadati</taxon>
        <taxon>Pseudomonadota</taxon>
        <taxon>Alphaproteobacteria</taxon>
        <taxon>Hyphomicrobiales</taxon>
        <taxon>Devosiaceae</taxon>
        <taxon>Devosia</taxon>
    </lineage>
</organism>
<evidence type="ECO:0000259" key="3">
    <source>
        <dbReference type="Pfam" id="PF13354"/>
    </source>
</evidence>
<dbReference type="InterPro" id="IPR012338">
    <property type="entry name" value="Beta-lactam/transpept-like"/>
</dbReference>
<dbReference type="Pfam" id="PF13354">
    <property type="entry name" value="Beta-lactamase2"/>
    <property type="match status" value="1"/>
</dbReference>
<feature type="signal peptide" evidence="2">
    <location>
        <begin position="1"/>
        <end position="22"/>
    </location>
</feature>
<dbReference type="EMBL" id="JACRAF010000067">
    <property type="protein sequence ID" value="MBI4924019.1"/>
    <property type="molecule type" value="Genomic_DNA"/>
</dbReference>
<evidence type="ECO:0000313" key="5">
    <source>
        <dbReference type="Proteomes" id="UP000782610"/>
    </source>
</evidence>
<evidence type="ECO:0000256" key="2">
    <source>
        <dbReference type="SAM" id="SignalP"/>
    </source>
</evidence>
<dbReference type="InterPro" id="IPR000871">
    <property type="entry name" value="Beta-lactam_class-A"/>
</dbReference>
<evidence type="ECO:0000313" key="4">
    <source>
        <dbReference type="EMBL" id="MBI4924019.1"/>
    </source>
</evidence>
<gene>
    <name evidence="4" type="ORF">HY834_19980</name>
</gene>
<sequence length="389" mass="40122">MRLIAALAVLLFAVSGMSVARAGDKEIAAIEAVLAPGPVDTTLFSADFLKAVPPAALEPVLARIKTTIGPVVAVEPRGGQSYAVETATHEMLADIGLDGAGKIAGLLLHPPLARNASLADLLEALGAVAPQSAYLITRDGATLYSSEPDMALAVGSAFKLGVLKALKDEIDAGTRRWSDVVVLSAADISFPSGFLQTWPVGSPLTLHTLAALMISISDNTATDTLMHLVGRDKVEAALGVAPALTTRELFTLKADAGLKARYVAADLSGKRTVLAEMATLPLPDITKVGTPHDQGAEWYISPTKLCELIAAVAGLDVAQINPGVANKSEWASVSFKGGSEIGVLSLVTALTAKDGAHYCVSAVWNGPQAIDEAKATTAYASVLSKLAKG</sequence>
<dbReference type="SUPFAM" id="SSF56601">
    <property type="entry name" value="beta-lactamase/transpeptidase-like"/>
    <property type="match status" value="1"/>
</dbReference>
<feature type="chain" id="PRO_5037612576" evidence="2">
    <location>
        <begin position="23"/>
        <end position="389"/>
    </location>
</feature>
<feature type="domain" description="Beta-lactamase class A catalytic" evidence="3">
    <location>
        <begin position="144"/>
        <end position="237"/>
    </location>
</feature>
<comment type="caution">
    <text evidence="4">The sequence shown here is derived from an EMBL/GenBank/DDBJ whole genome shotgun (WGS) entry which is preliminary data.</text>
</comment>
<dbReference type="GO" id="GO:0030655">
    <property type="term" value="P:beta-lactam antibiotic catabolic process"/>
    <property type="evidence" value="ECO:0007669"/>
    <property type="project" value="InterPro"/>
</dbReference>
<protein>
    <submittedName>
        <fullName evidence="4">Serine hydrolase</fullName>
    </submittedName>
</protein>
<accession>A0A933NYJ8</accession>
<reference evidence="4" key="1">
    <citation type="submission" date="2020-07" db="EMBL/GenBank/DDBJ databases">
        <title>Huge and variable diversity of episymbiotic CPR bacteria and DPANN archaea in groundwater ecosystems.</title>
        <authorList>
            <person name="He C.Y."/>
            <person name="Keren R."/>
            <person name="Whittaker M."/>
            <person name="Farag I.F."/>
            <person name="Doudna J."/>
            <person name="Cate J.H.D."/>
            <person name="Banfield J.F."/>
        </authorList>
    </citation>
    <scope>NUCLEOTIDE SEQUENCE</scope>
    <source>
        <strain evidence="4">NC_groundwater_1586_Pr3_B-0.1um_66_15</strain>
    </source>
</reference>
<dbReference type="GO" id="GO:0046677">
    <property type="term" value="P:response to antibiotic"/>
    <property type="evidence" value="ECO:0007669"/>
    <property type="project" value="InterPro"/>
</dbReference>
<keyword evidence="2" id="KW-0732">Signal</keyword>
<dbReference type="PANTHER" id="PTHR35333">
    <property type="entry name" value="BETA-LACTAMASE"/>
    <property type="match status" value="1"/>
</dbReference>
<keyword evidence="4" id="KW-0378">Hydrolase</keyword>
<dbReference type="AlphaFoldDB" id="A0A933NYJ8"/>
<comment type="catalytic activity">
    <reaction evidence="1">
        <text>a beta-lactam + H2O = a substituted beta-amino acid</text>
        <dbReference type="Rhea" id="RHEA:20401"/>
        <dbReference type="ChEBI" id="CHEBI:15377"/>
        <dbReference type="ChEBI" id="CHEBI:35627"/>
        <dbReference type="ChEBI" id="CHEBI:140347"/>
        <dbReference type="EC" id="3.5.2.6"/>
    </reaction>
</comment>
<dbReference type="Proteomes" id="UP000782610">
    <property type="component" value="Unassembled WGS sequence"/>
</dbReference>
<name>A0A933NYJ8_9HYPH</name>
<evidence type="ECO:0000256" key="1">
    <source>
        <dbReference type="ARBA" id="ARBA00001526"/>
    </source>
</evidence>
<dbReference type="PANTHER" id="PTHR35333:SF5">
    <property type="entry name" value="CONSERVED LIPOPROTEIN LPQF-RELATED"/>
    <property type="match status" value="1"/>
</dbReference>
<dbReference type="Gene3D" id="3.40.710.10">
    <property type="entry name" value="DD-peptidase/beta-lactamase superfamily"/>
    <property type="match status" value="1"/>
</dbReference>
<dbReference type="GO" id="GO:0008800">
    <property type="term" value="F:beta-lactamase activity"/>
    <property type="evidence" value="ECO:0007669"/>
    <property type="project" value="UniProtKB-EC"/>
</dbReference>
<proteinExistence type="predicted"/>